<dbReference type="Proteomes" id="UP001180715">
    <property type="component" value="Unassembled WGS sequence"/>
</dbReference>
<comment type="caution">
    <text evidence="3">The sequence shown here is derived from an EMBL/GenBank/DDBJ whole genome shotgun (WGS) entry which is preliminary data.</text>
</comment>
<protein>
    <submittedName>
        <fullName evidence="3">ArsR family transcriptional regulator</fullName>
    </submittedName>
</protein>
<dbReference type="Gene3D" id="1.10.10.10">
    <property type="entry name" value="Winged helix-like DNA-binding domain superfamily/Winged helix DNA-binding domain"/>
    <property type="match status" value="1"/>
</dbReference>
<evidence type="ECO:0000256" key="1">
    <source>
        <dbReference type="SAM" id="MobiDB-lite"/>
    </source>
</evidence>
<dbReference type="EMBL" id="JAVDXX010000001">
    <property type="protein sequence ID" value="MDR7293408.1"/>
    <property type="molecule type" value="Genomic_DNA"/>
</dbReference>
<feature type="compositionally biased region" description="Basic and acidic residues" evidence="1">
    <location>
        <begin position="15"/>
        <end position="39"/>
    </location>
</feature>
<feature type="domain" description="HTH marR-type" evidence="2">
    <location>
        <begin position="40"/>
        <end position="83"/>
    </location>
</feature>
<evidence type="ECO:0000313" key="3">
    <source>
        <dbReference type="EMBL" id="MDR7293408.1"/>
    </source>
</evidence>
<feature type="compositionally biased region" description="Low complexity" evidence="1">
    <location>
        <begin position="1"/>
        <end position="13"/>
    </location>
</feature>
<evidence type="ECO:0000313" key="4">
    <source>
        <dbReference type="Proteomes" id="UP001180715"/>
    </source>
</evidence>
<dbReference type="InterPro" id="IPR000835">
    <property type="entry name" value="HTH_MarR-typ"/>
</dbReference>
<gene>
    <name evidence="3" type="ORF">J2S67_000676</name>
</gene>
<proteinExistence type="predicted"/>
<dbReference type="InterPro" id="IPR036388">
    <property type="entry name" value="WH-like_DNA-bd_sf"/>
</dbReference>
<feature type="region of interest" description="Disordered" evidence="1">
    <location>
        <begin position="245"/>
        <end position="276"/>
    </location>
</feature>
<evidence type="ECO:0000259" key="2">
    <source>
        <dbReference type="Pfam" id="PF12802"/>
    </source>
</evidence>
<dbReference type="PANTHER" id="PTHR30363">
    <property type="entry name" value="HTH-TYPE TRANSCRIPTIONAL REGULATOR SRLR-RELATED"/>
    <property type="match status" value="1"/>
</dbReference>
<dbReference type="InterPro" id="IPR036390">
    <property type="entry name" value="WH_DNA-bd_sf"/>
</dbReference>
<dbReference type="RefSeq" id="WP_310246319.1">
    <property type="nucleotide sequence ID" value="NZ_JAVDXX010000001.1"/>
</dbReference>
<dbReference type="PANTHER" id="PTHR30363:SF28">
    <property type="entry name" value="TRANSCRIPTIONAL REGULATORY PROTEIN-RELATED"/>
    <property type="match status" value="1"/>
</dbReference>
<dbReference type="InterPro" id="IPR050313">
    <property type="entry name" value="Carb_Metab_HTH_regulators"/>
</dbReference>
<sequence>MSAQTSNSAQSSNDAVDRDTRDGAAEREPHLAPEESTRDRVLHSVMMNGPITAAKLGKELGHTAAAIRRHLDKLEEEGLIEVKEMGHRPSRAGRPARHYVVNPQGQSQWGSRNADVAIKAISRLYALGGERAVEEFARELALEQEARYTAMLEGTEKGPERIEALARALAADGYMGFTRDVSIPAGRTPMRAKQICQAHCPVVDIAAAVPAICDAETEMFQRVLGVDVRRLSTMAAGGHVCTTHVPVERGSAGRGTPVPREKVTRVAGPRRPSGDK</sequence>
<reference evidence="3" key="1">
    <citation type="submission" date="2023-07" db="EMBL/GenBank/DDBJ databases">
        <title>Sequencing the genomes of 1000 actinobacteria strains.</title>
        <authorList>
            <person name="Klenk H.-P."/>
        </authorList>
    </citation>
    <scope>NUCLEOTIDE SEQUENCE</scope>
    <source>
        <strain evidence="3">DSM 13068</strain>
    </source>
</reference>
<organism evidence="3 4">
    <name type="scientific">Pseudoglutamicibacter albus</name>
    <dbReference type="NCBI Taxonomy" id="98671"/>
    <lineage>
        <taxon>Bacteria</taxon>
        <taxon>Bacillati</taxon>
        <taxon>Actinomycetota</taxon>
        <taxon>Actinomycetes</taxon>
        <taxon>Micrococcales</taxon>
        <taxon>Micrococcaceae</taxon>
        <taxon>Pseudoglutamicibacter</taxon>
    </lineage>
</organism>
<accession>A0ABU1YYW0</accession>
<name>A0ABU1YYW0_9MICC</name>
<dbReference type="Pfam" id="PF12802">
    <property type="entry name" value="MarR_2"/>
    <property type="match status" value="1"/>
</dbReference>
<dbReference type="SUPFAM" id="SSF46785">
    <property type="entry name" value="Winged helix' DNA-binding domain"/>
    <property type="match status" value="1"/>
</dbReference>
<keyword evidence="4" id="KW-1185">Reference proteome</keyword>
<feature type="region of interest" description="Disordered" evidence="1">
    <location>
        <begin position="1"/>
        <end position="39"/>
    </location>
</feature>